<dbReference type="InterPro" id="IPR044855">
    <property type="entry name" value="CoA-Trfase_III_dom3_sf"/>
</dbReference>
<accession>A0A4P6EQ58</accession>
<reference evidence="3 4" key="1">
    <citation type="submission" date="2019-01" db="EMBL/GenBank/DDBJ databases">
        <title>Genome sequencing of strain 2JSPR-7.</title>
        <authorList>
            <person name="Heo J."/>
            <person name="Kim S.-J."/>
            <person name="Kim J.-S."/>
            <person name="Hong S.-B."/>
            <person name="Kwon S.-W."/>
        </authorList>
    </citation>
    <scope>NUCLEOTIDE SEQUENCE [LARGE SCALE GENOMIC DNA]</scope>
    <source>
        <strain evidence="3 4">2JSPR-7</strain>
    </source>
</reference>
<dbReference type="InterPro" id="IPR023606">
    <property type="entry name" value="CoA-Trfase_III_dom_1_sf"/>
</dbReference>
<dbReference type="EC" id="2.8.3.21" evidence="3"/>
<evidence type="ECO:0000313" key="3">
    <source>
        <dbReference type="EMBL" id="QAY64954.1"/>
    </source>
</evidence>
<dbReference type="PANTHER" id="PTHR48228:SF6">
    <property type="entry name" value="L-CARNITINE COA-TRANSFERASE"/>
    <property type="match status" value="1"/>
</dbReference>
<organism evidence="3 4">
    <name type="scientific">Xylanimonas allomyrinae</name>
    <dbReference type="NCBI Taxonomy" id="2509459"/>
    <lineage>
        <taxon>Bacteria</taxon>
        <taxon>Bacillati</taxon>
        <taxon>Actinomycetota</taxon>
        <taxon>Actinomycetes</taxon>
        <taxon>Micrococcales</taxon>
        <taxon>Promicromonosporaceae</taxon>
        <taxon>Xylanimonas</taxon>
    </lineage>
</organism>
<protein>
    <submittedName>
        <fullName evidence="3">L-carnitine CoA-transferase</fullName>
        <ecNumber evidence="3">2.8.3.21</ecNumber>
    </submittedName>
</protein>
<sequence length="398" mass="44133">MPGFGSLEGVTVVYSAIEIAAPTAAALMAEWGANVIWIENTRVGDSMRDTAFIKEVERRNQRSVCLNPFKPGGREAFLKLIEKADIFIESSKGPVYKNRGLTDELLWEHNPELVITHVSGYGQYGEDVRVNRAAYDRTVQAYMGYLSQNGTPEQPMAPGPYVADYFTALMVTSSSLAALYRAKRTGTGESIDCAMHETLLRVGAYYMVDYLNAGVEYPRPGPRNQNLCAIGEYECADGWVSIICYGAPQNKYLLETIGLGHLWGTEEYPDGTTALWRDGPQAEAIEKALGDYLRTQKVADVERDFTAQAIAAGEMLEIRDLEAQEHFQLREDFIEWETHEGKTVKGVNIFPKFARRPGTIWRPMPALGQDTADVLTAAGVSPEELEALQEQGIVRLGD</sequence>
<dbReference type="InterPro" id="IPR050509">
    <property type="entry name" value="CoA-transferase_III"/>
</dbReference>
<dbReference type="Pfam" id="PF02515">
    <property type="entry name" value="CoA_transf_3"/>
    <property type="match status" value="1"/>
</dbReference>
<keyword evidence="4" id="KW-1185">Reference proteome</keyword>
<dbReference type="Gene3D" id="3.40.50.10540">
    <property type="entry name" value="Crotonobetainyl-coa:carnitine coa-transferase, domain 1"/>
    <property type="match status" value="1"/>
</dbReference>
<evidence type="ECO:0000256" key="1">
    <source>
        <dbReference type="ARBA" id="ARBA00008383"/>
    </source>
</evidence>
<evidence type="ECO:0000313" key="4">
    <source>
        <dbReference type="Proteomes" id="UP000291758"/>
    </source>
</evidence>
<dbReference type="GO" id="GO:0016740">
    <property type="term" value="F:transferase activity"/>
    <property type="evidence" value="ECO:0007669"/>
    <property type="project" value="UniProtKB-KW"/>
</dbReference>
<dbReference type="Proteomes" id="UP000291758">
    <property type="component" value="Chromosome"/>
</dbReference>
<dbReference type="EMBL" id="CP035495">
    <property type="protein sequence ID" value="QAY64954.1"/>
    <property type="molecule type" value="Genomic_DNA"/>
</dbReference>
<name>A0A4P6EQ58_9MICO</name>
<proteinExistence type="inferred from homology"/>
<dbReference type="NCBIfam" id="NF002914">
    <property type="entry name" value="PRK03525.1"/>
    <property type="match status" value="1"/>
</dbReference>
<dbReference type="AlphaFoldDB" id="A0A4P6EQ58"/>
<comment type="similarity">
    <text evidence="1">Belongs to the CoA-transferase III family.</text>
</comment>
<dbReference type="Gene3D" id="3.30.1540.10">
    <property type="entry name" value="formyl-coa transferase, domain 3"/>
    <property type="match status" value="1"/>
</dbReference>
<keyword evidence="2 3" id="KW-0808">Transferase</keyword>
<dbReference type="SUPFAM" id="SSF89796">
    <property type="entry name" value="CoA-transferase family III (CaiB/BaiF)"/>
    <property type="match status" value="1"/>
</dbReference>
<gene>
    <name evidence="3" type="primary">caiB</name>
    <name evidence="3" type="ORF">ET495_16525</name>
</gene>
<dbReference type="KEGG" id="xyl:ET495_16525"/>
<dbReference type="OrthoDB" id="9797653at2"/>
<dbReference type="InterPro" id="IPR003673">
    <property type="entry name" value="CoA-Trfase_fam_III"/>
</dbReference>
<evidence type="ECO:0000256" key="2">
    <source>
        <dbReference type="ARBA" id="ARBA00022679"/>
    </source>
</evidence>
<dbReference type="PANTHER" id="PTHR48228">
    <property type="entry name" value="SUCCINYL-COA--D-CITRAMALATE COA-TRANSFERASE"/>
    <property type="match status" value="1"/>
</dbReference>